<dbReference type="GO" id="GO:0016020">
    <property type="term" value="C:membrane"/>
    <property type="evidence" value="ECO:0007669"/>
    <property type="project" value="UniProtKB-SubCell"/>
</dbReference>
<comment type="similarity">
    <text evidence="2">Belongs to the major facilitator superfamily.</text>
</comment>
<gene>
    <name evidence="9" type="ORF">PVAND_010933</name>
</gene>
<evidence type="ECO:0000313" key="10">
    <source>
        <dbReference type="Proteomes" id="UP001107558"/>
    </source>
</evidence>
<evidence type="ECO:0000256" key="5">
    <source>
        <dbReference type="ARBA" id="ARBA00022989"/>
    </source>
</evidence>
<evidence type="ECO:0000256" key="3">
    <source>
        <dbReference type="ARBA" id="ARBA00022448"/>
    </source>
</evidence>
<evidence type="ECO:0000256" key="6">
    <source>
        <dbReference type="ARBA" id="ARBA00023136"/>
    </source>
</evidence>
<comment type="caution">
    <text evidence="9">The sequence shown here is derived from an EMBL/GenBank/DDBJ whole genome shotgun (WGS) entry which is preliminary data.</text>
</comment>
<evidence type="ECO:0000313" key="9">
    <source>
        <dbReference type="EMBL" id="KAG5681507.1"/>
    </source>
</evidence>
<keyword evidence="10" id="KW-1185">Reference proteome</keyword>
<name>A0A9J6CIE5_POLVA</name>
<dbReference type="InterPro" id="IPR020846">
    <property type="entry name" value="MFS_dom"/>
</dbReference>
<proteinExistence type="inferred from homology"/>
<sequence>MSFNFLEENPSDYEEAIRQTRFGKFHYYLLCVCGLIYMNTAISITMISFVLPSASCDFRMTSVDKGWLTATPMLGMILGSYFFGCLADTKGRKYVLIASLLLDGIAGLLSSISQIYGLFMFFRFFTGFGITGAMSICFAYLGEFQQTKYREKILCWLEVFWTIGIIFLPIIAWLIIPLNINLQISEFFKFHSWNLFVFVCALPSISIAIWLFFFPESPKFLIEVGETEEALGILKEIYHINTGNERDQYPIKTLKERERVGLQQTTSLRSLSIRKPNHLRILISEVWEQTKSLCRPPHLKNMALACAIQFGLTASYYTLMIWFPELFYRFEEYEKEHGENMTSICIVSSIVLEDDFCGTPIENQVYYHTIIIGLSCLPTSFILPLCVHRVGAKFFIIFSLIVAGAVSVGLYFVQNSMENLILSCIFEALTSLGISVVYCVMVDLFPTNLRVMAAALSLTFGRGGALLGNLLFGFLIDLNCTVPIIIFSSMLFISGILSCFLPSTGREALN</sequence>
<evidence type="ECO:0000256" key="4">
    <source>
        <dbReference type="ARBA" id="ARBA00022692"/>
    </source>
</evidence>
<dbReference type="SUPFAM" id="SSF103473">
    <property type="entry name" value="MFS general substrate transporter"/>
    <property type="match status" value="1"/>
</dbReference>
<dbReference type="EMBL" id="JADBJN010000001">
    <property type="protein sequence ID" value="KAG5681507.1"/>
    <property type="molecule type" value="Genomic_DNA"/>
</dbReference>
<feature type="domain" description="Major facilitator superfamily (MFS) profile" evidence="8">
    <location>
        <begin position="29"/>
        <end position="506"/>
    </location>
</feature>
<dbReference type="Pfam" id="PF00083">
    <property type="entry name" value="Sugar_tr"/>
    <property type="match status" value="1"/>
</dbReference>
<organism evidence="9 10">
    <name type="scientific">Polypedilum vanderplanki</name>
    <name type="common">Sleeping chironomid midge</name>
    <dbReference type="NCBI Taxonomy" id="319348"/>
    <lineage>
        <taxon>Eukaryota</taxon>
        <taxon>Metazoa</taxon>
        <taxon>Ecdysozoa</taxon>
        <taxon>Arthropoda</taxon>
        <taxon>Hexapoda</taxon>
        <taxon>Insecta</taxon>
        <taxon>Pterygota</taxon>
        <taxon>Neoptera</taxon>
        <taxon>Endopterygota</taxon>
        <taxon>Diptera</taxon>
        <taxon>Nematocera</taxon>
        <taxon>Chironomoidea</taxon>
        <taxon>Chironomidae</taxon>
        <taxon>Chironominae</taxon>
        <taxon>Polypedilum</taxon>
        <taxon>Polypedilum</taxon>
    </lineage>
</organism>
<accession>A0A9J6CIE5</accession>
<feature type="transmembrane region" description="Helical" evidence="7">
    <location>
        <begin position="153"/>
        <end position="175"/>
    </location>
</feature>
<feature type="transmembrane region" description="Helical" evidence="7">
    <location>
        <begin position="66"/>
        <end position="87"/>
    </location>
</feature>
<dbReference type="Proteomes" id="UP001107558">
    <property type="component" value="Chromosome 1"/>
</dbReference>
<dbReference type="InterPro" id="IPR036259">
    <property type="entry name" value="MFS_trans_sf"/>
</dbReference>
<dbReference type="OrthoDB" id="3936150at2759"/>
<feature type="transmembrane region" description="Helical" evidence="7">
    <location>
        <begin position="122"/>
        <end position="141"/>
    </location>
</feature>
<keyword evidence="3" id="KW-0813">Transport</keyword>
<feature type="transmembrane region" description="Helical" evidence="7">
    <location>
        <begin position="482"/>
        <end position="501"/>
    </location>
</feature>
<evidence type="ECO:0000259" key="8">
    <source>
        <dbReference type="PROSITE" id="PS50850"/>
    </source>
</evidence>
<comment type="subcellular location">
    <subcellularLocation>
        <location evidence="1">Membrane</location>
        <topology evidence="1">Multi-pass membrane protein</topology>
    </subcellularLocation>
</comment>
<evidence type="ECO:0000256" key="2">
    <source>
        <dbReference type="ARBA" id="ARBA00008335"/>
    </source>
</evidence>
<dbReference type="PROSITE" id="PS50850">
    <property type="entry name" value="MFS"/>
    <property type="match status" value="1"/>
</dbReference>
<dbReference type="PANTHER" id="PTHR23511">
    <property type="entry name" value="SYNAPTIC VESICLE GLYCOPROTEIN 2"/>
    <property type="match status" value="1"/>
</dbReference>
<keyword evidence="4 7" id="KW-0812">Transmembrane</keyword>
<feature type="transmembrane region" description="Helical" evidence="7">
    <location>
        <begin position="27"/>
        <end position="51"/>
    </location>
</feature>
<dbReference type="FunFam" id="1.20.1250.20:FF:000232">
    <property type="entry name" value="Organic cation/carnitine transporter 7"/>
    <property type="match status" value="1"/>
</dbReference>
<feature type="transmembrane region" description="Helical" evidence="7">
    <location>
        <begin position="195"/>
        <end position="214"/>
    </location>
</feature>
<reference evidence="9" key="1">
    <citation type="submission" date="2021-03" db="EMBL/GenBank/DDBJ databases">
        <title>Chromosome level genome of the anhydrobiotic midge Polypedilum vanderplanki.</title>
        <authorList>
            <person name="Yoshida Y."/>
            <person name="Kikawada T."/>
            <person name="Gusev O."/>
        </authorList>
    </citation>
    <scope>NUCLEOTIDE SEQUENCE</scope>
    <source>
        <strain evidence="9">NIAS01</strain>
        <tissue evidence="9">Whole body or cell culture</tissue>
    </source>
</reference>
<feature type="transmembrane region" description="Helical" evidence="7">
    <location>
        <begin position="453"/>
        <end position="476"/>
    </location>
</feature>
<dbReference type="Gene3D" id="1.20.1250.20">
    <property type="entry name" value="MFS general substrate transporter like domains"/>
    <property type="match status" value="1"/>
</dbReference>
<dbReference type="PANTHER" id="PTHR23511:SF38">
    <property type="entry name" value="SYNAPTIC VESICLE 2-RELATED PROTEIN-LIKE PROTEIN"/>
    <property type="match status" value="1"/>
</dbReference>
<dbReference type="InterPro" id="IPR005828">
    <property type="entry name" value="MFS_sugar_transport-like"/>
</dbReference>
<feature type="transmembrane region" description="Helical" evidence="7">
    <location>
        <begin position="365"/>
        <end position="387"/>
    </location>
</feature>
<feature type="transmembrane region" description="Helical" evidence="7">
    <location>
        <begin position="302"/>
        <end position="323"/>
    </location>
</feature>
<feature type="transmembrane region" description="Helical" evidence="7">
    <location>
        <begin position="94"/>
        <end position="116"/>
    </location>
</feature>
<evidence type="ECO:0000256" key="1">
    <source>
        <dbReference type="ARBA" id="ARBA00004141"/>
    </source>
</evidence>
<feature type="transmembrane region" description="Helical" evidence="7">
    <location>
        <begin position="394"/>
        <end position="414"/>
    </location>
</feature>
<keyword evidence="5 7" id="KW-1133">Transmembrane helix</keyword>
<protein>
    <recommendedName>
        <fullName evidence="8">Major facilitator superfamily (MFS) profile domain-containing protein</fullName>
    </recommendedName>
</protein>
<feature type="transmembrane region" description="Helical" evidence="7">
    <location>
        <begin position="420"/>
        <end position="441"/>
    </location>
</feature>
<keyword evidence="6 7" id="KW-0472">Membrane</keyword>
<dbReference type="GO" id="GO:0022857">
    <property type="term" value="F:transmembrane transporter activity"/>
    <property type="evidence" value="ECO:0007669"/>
    <property type="project" value="InterPro"/>
</dbReference>
<dbReference type="AlphaFoldDB" id="A0A9J6CIE5"/>
<evidence type="ECO:0000256" key="7">
    <source>
        <dbReference type="SAM" id="Phobius"/>
    </source>
</evidence>